<proteinExistence type="predicted"/>
<feature type="non-terminal residue" evidence="1">
    <location>
        <position position="63"/>
    </location>
</feature>
<protein>
    <submittedName>
        <fullName evidence="1">Uncharacterized protein</fullName>
    </submittedName>
</protein>
<name>A0A699VQ17_TANCI</name>
<organism evidence="1">
    <name type="scientific">Tanacetum cinerariifolium</name>
    <name type="common">Dalmatian daisy</name>
    <name type="synonym">Chrysanthemum cinerariifolium</name>
    <dbReference type="NCBI Taxonomy" id="118510"/>
    <lineage>
        <taxon>Eukaryota</taxon>
        <taxon>Viridiplantae</taxon>
        <taxon>Streptophyta</taxon>
        <taxon>Embryophyta</taxon>
        <taxon>Tracheophyta</taxon>
        <taxon>Spermatophyta</taxon>
        <taxon>Magnoliopsida</taxon>
        <taxon>eudicotyledons</taxon>
        <taxon>Gunneridae</taxon>
        <taxon>Pentapetalae</taxon>
        <taxon>asterids</taxon>
        <taxon>campanulids</taxon>
        <taxon>Asterales</taxon>
        <taxon>Asteraceae</taxon>
        <taxon>Asteroideae</taxon>
        <taxon>Anthemideae</taxon>
        <taxon>Anthemidinae</taxon>
        <taxon>Tanacetum</taxon>
    </lineage>
</organism>
<comment type="caution">
    <text evidence="1">The sequence shown here is derived from an EMBL/GenBank/DDBJ whole genome shotgun (WGS) entry which is preliminary data.</text>
</comment>
<reference evidence="1" key="1">
    <citation type="journal article" date="2019" name="Sci. Rep.">
        <title>Draft genome of Tanacetum cinerariifolium, the natural source of mosquito coil.</title>
        <authorList>
            <person name="Yamashiro T."/>
            <person name="Shiraishi A."/>
            <person name="Satake H."/>
            <person name="Nakayama K."/>
        </authorList>
    </citation>
    <scope>NUCLEOTIDE SEQUENCE</scope>
</reference>
<gene>
    <name evidence="1" type="ORF">Tci_907415</name>
</gene>
<accession>A0A699VQ17</accession>
<sequence length="63" mass="6850">MVTSGVVVKEDIAMLFSDDDFNDDDSEGFEDDEEVRGPSTVVAEEQSFTLPVPGFPVPSLVIK</sequence>
<dbReference type="EMBL" id="BKCJ011459044">
    <property type="protein sequence ID" value="GFD35446.1"/>
    <property type="molecule type" value="Genomic_DNA"/>
</dbReference>
<dbReference type="AlphaFoldDB" id="A0A699VQ17"/>
<evidence type="ECO:0000313" key="1">
    <source>
        <dbReference type="EMBL" id="GFD35446.1"/>
    </source>
</evidence>